<name>A0A396SY63_9LACO</name>
<evidence type="ECO:0000313" key="2">
    <source>
        <dbReference type="Proteomes" id="UP000265862"/>
    </source>
</evidence>
<dbReference type="Proteomes" id="UP000265862">
    <property type="component" value="Unassembled WGS sequence"/>
</dbReference>
<protein>
    <submittedName>
        <fullName evidence="1">Uncharacterized protein</fullName>
    </submittedName>
</protein>
<reference evidence="1 2" key="1">
    <citation type="submission" date="2018-07" db="EMBL/GenBank/DDBJ databases">
        <title>Genome sequences of six Lactobacillus spp. isolated from bumble bee guts.</title>
        <authorList>
            <person name="Motta E.V.S."/>
            <person name="Moran N.A."/>
        </authorList>
    </citation>
    <scope>NUCLEOTIDE SEQUENCE [LARGE SCALE GENOMIC DNA]</scope>
    <source>
        <strain evidence="1 2">OCC3</strain>
    </source>
</reference>
<gene>
    <name evidence="1" type="ORF">DS835_03660</name>
</gene>
<accession>A0A396SY63</accession>
<dbReference type="RefSeq" id="WP_118897860.1">
    <property type="nucleotide sequence ID" value="NZ_QOCV01000005.1"/>
</dbReference>
<proteinExistence type="predicted"/>
<sequence>MKDKQRENLINAQAKEDKLELVDYSFNRISKIHIQRLVSLKQGINRKEYNYQQFKRQGYTYSAWLAARSKEYAEKGYYNR</sequence>
<dbReference type="EMBL" id="QOCV01000005">
    <property type="protein sequence ID" value="RHW54711.1"/>
    <property type="molecule type" value="Genomic_DNA"/>
</dbReference>
<dbReference type="AlphaFoldDB" id="A0A396SY63"/>
<evidence type="ECO:0000313" key="1">
    <source>
        <dbReference type="EMBL" id="RHW54711.1"/>
    </source>
</evidence>
<organism evidence="1 2">
    <name type="scientific">Lactobacillus bombicola</name>
    <dbReference type="NCBI Taxonomy" id="1505723"/>
    <lineage>
        <taxon>Bacteria</taxon>
        <taxon>Bacillati</taxon>
        <taxon>Bacillota</taxon>
        <taxon>Bacilli</taxon>
        <taxon>Lactobacillales</taxon>
        <taxon>Lactobacillaceae</taxon>
        <taxon>Lactobacillus</taxon>
    </lineage>
</organism>
<comment type="caution">
    <text evidence="1">The sequence shown here is derived from an EMBL/GenBank/DDBJ whole genome shotgun (WGS) entry which is preliminary data.</text>
</comment>